<evidence type="ECO:0000313" key="1">
    <source>
        <dbReference type="EMBL" id="KJZ36414.1"/>
    </source>
</evidence>
<proteinExistence type="predicted"/>
<gene>
    <name evidence="1" type="ORF">VC34_26955</name>
</gene>
<reference evidence="1 2" key="1">
    <citation type="submission" date="2015-03" db="EMBL/GenBank/DDBJ databases">
        <title>Comparative genomics of Pseudomonas insights into diversity of traits involved in vanlence and defense.</title>
        <authorList>
            <person name="Qin Y."/>
        </authorList>
    </citation>
    <scope>NUCLEOTIDE SEQUENCE [LARGE SCALE GENOMIC DNA]</scope>
    <source>
        <strain evidence="1 2">C3</strain>
    </source>
</reference>
<dbReference type="RefSeq" id="WP_046049298.1">
    <property type="nucleotide sequence ID" value="NZ_LACD01000035.1"/>
</dbReference>
<comment type="caution">
    <text evidence="1">The sequence shown here is derived from an EMBL/GenBank/DDBJ whole genome shotgun (WGS) entry which is preliminary data.</text>
</comment>
<dbReference type="AlphaFoldDB" id="A0A0F4SWY9"/>
<dbReference type="PATRIC" id="fig|294.131.peg.4419"/>
<evidence type="ECO:0000313" key="2">
    <source>
        <dbReference type="Proteomes" id="UP000033500"/>
    </source>
</evidence>
<organism evidence="1 2">
    <name type="scientific">Pseudomonas fluorescens</name>
    <dbReference type="NCBI Taxonomy" id="294"/>
    <lineage>
        <taxon>Bacteria</taxon>
        <taxon>Pseudomonadati</taxon>
        <taxon>Pseudomonadota</taxon>
        <taxon>Gammaproteobacteria</taxon>
        <taxon>Pseudomonadales</taxon>
        <taxon>Pseudomonadaceae</taxon>
        <taxon>Pseudomonas</taxon>
    </lineage>
</organism>
<dbReference type="SUPFAM" id="SSF55073">
    <property type="entry name" value="Nucleotide cyclase"/>
    <property type="match status" value="1"/>
</dbReference>
<dbReference type="Proteomes" id="UP000033500">
    <property type="component" value="Unassembled WGS sequence"/>
</dbReference>
<evidence type="ECO:0008006" key="3">
    <source>
        <dbReference type="Google" id="ProtNLM"/>
    </source>
</evidence>
<accession>A0A0F4SWY9</accession>
<name>A0A0F4SWY9_PSEFL</name>
<sequence length="292" mass="33162">MQHKEQRTGHNKKNTEVKYRRAVVTFLDILGFGNLVKKGTAKDVAAVLSAISKFALTEDSDEFDETSAFSVGFSDSIVRVRFLDGANERYSTGHVLNEILDLCHIQGELIPYDVIIRGGITVGDIYLKNRTIFGPAMVRAYELESKAAIYPRVVIDPVVLNSVRIDPLLRRQGNNGDEEISAIRKLIDRGDSGLWFVDYLRTIFGELDDPDLWPEVLESHKRLVIKRYAEKDSRTSYLDKLLWLAIYHNKVVSEIPDEAFLACGVKRSSFELKTKEIPELARMPKRTPAFNE</sequence>
<dbReference type="EMBL" id="LACD01000035">
    <property type="protein sequence ID" value="KJZ36414.1"/>
    <property type="molecule type" value="Genomic_DNA"/>
</dbReference>
<dbReference type="InterPro" id="IPR029787">
    <property type="entry name" value="Nucleotide_cyclase"/>
</dbReference>
<protein>
    <recommendedName>
        <fullName evidence="3">Guanylate cyclase domain-containing protein</fullName>
    </recommendedName>
</protein>